<dbReference type="EMBL" id="BQNB010012374">
    <property type="protein sequence ID" value="GJT02763.1"/>
    <property type="molecule type" value="Genomic_DNA"/>
</dbReference>
<comment type="caution">
    <text evidence="2">The sequence shown here is derived from an EMBL/GenBank/DDBJ whole genome shotgun (WGS) entry which is preliminary data.</text>
</comment>
<evidence type="ECO:0000313" key="3">
    <source>
        <dbReference type="Proteomes" id="UP001151760"/>
    </source>
</evidence>
<sequence>MQQFWHTITYNLESKTYFFTLDDQSFEVNADLLHDALQITPKDFDHLFVTPPPHDKIVSFIKKIGYLGTLDQVSKMIDSRQISAKRKELLPFPRFTKLIIQHIFSHHNTVFKRLQSEKHRITLDAVLGNLKFSNKGAYDLINGIAIPMEMLSDEIKASTNYLNYLAKSMGIQPATGQERVIKETCESKEVAVTMDLKETDEDEVHLNEIKSGIVIVDMKTSTKASKDNFILKQRTKGPGEGSGVILEVPDGLSDSSDSSSSKSKDEERFLSTDDEANQAKFDDERTKINDSEKAKDVKDVDDQAGEEQAIDEKLELINLEKYKLKLVYLIHK</sequence>
<feature type="region of interest" description="Disordered" evidence="1">
    <location>
        <begin position="240"/>
        <end position="307"/>
    </location>
</feature>
<reference evidence="2" key="2">
    <citation type="submission" date="2022-01" db="EMBL/GenBank/DDBJ databases">
        <authorList>
            <person name="Yamashiro T."/>
            <person name="Shiraishi A."/>
            <person name="Satake H."/>
            <person name="Nakayama K."/>
        </authorList>
    </citation>
    <scope>NUCLEOTIDE SEQUENCE</scope>
</reference>
<name>A0ABQ5ANQ4_9ASTR</name>
<accession>A0ABQ5ANQ4</accession>
<reference evidence="2" key="1">
    <citation type="journal article" date="2022" name="Int. J. Mol. Sci.">
        <title>Draft Genome of Tanacetum Coccineum: Genomic Comparison of Closely Related Tanacetum-Family Plants.</title>
        <authorList>
            <person name="Yamashiro T."/>
            <person name="Shiraishi A."/>
            <person name="Nakayama K."/>
            <person name="Satake H."/>
        </authorList>
    </citation>
    <scope>NUCLEOTIDE SEQUENCE</scope>
</reference>
<proteinExistence type="predicted"/>
<gene>
    <name evidence="2" type="ORF">Tco_0823932</name>
</gene>
<evidence type="ECO:0000313" key="2">
    <source>
        <dbReference type="EMBL" id="GJT02763.1"/>
    </source>
</evidence>
<feature type="compositionally biased region" description="Basic and acidic residues" evidence="1">
    <location>
        <begin position="280"/>
        <end position="301"/>
    </location>
</feature>
<evidence type="ECO:0000256" key="1">
    <source>
        <dbReference type="SAM" id="MobiDB-lite"/>
    </source>
</evidence>
<dbReference type="Proteomes" id="UP001151760">
    <property type="component" value="Unassembled WGS sequence"/>
</dbReference>
<protein>
    <submittedName>
        <fullName evidence="2">Uncharacterized protein</fullName>
    </submittedName>
</protein>
<keyword evidence="3" id="KW-1185">Reference proteome</keyword>
<feature type="compositionally biased region" description="Basic and acidic residues" evidence="1">
    <location>
        <begin position="262"/>
        <end position="271"/>
    </location>
</feature>
<organism evidence="2 3">
    <name type="scientific">Tanacetum coccineum</name>
    <dbReference type="NCBI Taxonomy" id="301880"/>
    <lineage>
        <taxon>Eukaryota</taxon>
        <taxon>Viridiplantae</taxon>
        <taxon>Streptophyta</taxon>
        <taxon>Embryophyta</taxon>
        <taxon>Tracheophyta</taxon>
        <taxon>Spermatophyta</taxon>
        <taxon>Magnoliopsida</taxon>
        <taxon>eudicotyledons</taxon>
        <taxon>Gunneridae</taxon>
        <taxon>Pentapetalae</taxon>
        <taxon>asterids</taxon>
        <taxon>campanulids</taxon>
        <taxon>Asterales</taxon>
        <taxon>Asteraceae</taxon>
        <taxon>Asteroideae</taxon>
        <taxon>Anthemideae</taxon>
        <taxon>Anthemidinae</taxon>
        <taxon>Tanacetum</taxon>
    </lineage>
</organism>